<sequence>MDVPVKSSTPLRVLTFHCMVSLNKLQFWEVPKGWDKLSLSLISVEAGKTIAKTACSVCGDWFACLCFWLSFNRILKNYWKHM</sequence>
<protein>
    <submittedName>
        <fullName evidence="1">Uncharacterized protein</fullName>
    </submittedName>
</protein>
<keyword evidence="2" id="KW-1185">Reference proteome</keyword>
<name>A0ACB9GKF7_9ASTR</name>
<dbReference type="EMBL" id="CM042031">
    <property type="protein sequence ID" value="KAI3783476.1"/>
    <property type="molecule type" value="Genomic_DNA"/>
</dbReference>
<evidence type="ECO:0000313" key="2">
    <source>
        <dbReference type="Proteomes" id="UP001056120"/>
    </source>
</evidence>
<reference evidence="2" key="1">
    <citation type="journal article" date="2022" name="Mol. Ecol. Resour.">
        <title>The genomes of chicory, endive, great burdock and yacon provide insights into Asteraceae palaeo-polyploidization history and plant inulin production.</title>
        <authorList>
            <person name="Fan W."/>
            <person name="Wang S."/>
            <person name="Wang H."/>
            <person name="Wang A."/>
            <person name="Jiang F."/>
            <person name="Liu H."/>
            <person name="Zhao H."/>
            <person name="Xu D."/>
            <person name="Zhang Y."/>
        </authorList>
    </citation>
    <scope>NUCLEOTIDE SEQUENCE [LARGE SCALE GENOMIC DNA]</scope>
    <source>
        <strain evidence="2">cv. Yunnan</strain>
    </source>
</reference>
<organism evidence="1 2">
    <name type="scientific">Smallanthus sonchifolius</name>
    <dbReference type="NCBI Taxonomy" id="185202"/>
    <lineage>
        <taxon>Eukaryota</taxon>
        <taxon>Viridiplantae</taxon>
        <taxon>Streptophyta</taxon>
        <taxon>Embryophyta</taxon>
        <taxon>Tracheophyta</taxon>
        <taxon>Spermatophyta</taxon>
        <taxon>Magnoliopsida</taxon>
        <taxon>eudicotyledons</taxon>
        <taxon>Gunneridae</taxon>
        <taxon>Pentapetalae</taxon>
        <taxon>asterids</taxon>
        <taxon>campanulids</taxon>
        <taxon>Asterales</taxon>
        <taxon>Asteraceae</taxon>
        <taxon>Asteroideae</taxon>
        <taxon>Heliantheae alliance</taxon>
        <taxon>Millerieae</taxon>
        <taxon>Smallanthus</taxon>
    </lineage>
</organism>
<comment type="caution">
    <text evidence="1">The sequence shown here is derived from an EMBL/GenBank/DDBJ whole genome shotgun (WGS) entry which is preliminary data.</text>
</comment>
<reference evidence="1 2" key="2">
    <citation type="journal article" date="2022" name="Mol. Ecol. Resour.">
        <title>The genomes of chicory, endive, great burdock and yacon provide insights into Asteraceae paleo-polyploidization history and plant inulin production.</title>
        <authorList>
            <person name="Fan W."/>
            <person name="Wang S."/>
            <person name="Wang H."/>
            <person name="Wang A."/>
            <person name="Jiang F."/>
            <person name="Liu H."/>
            <person name="Zhao H."/>
            <person name="Xu D."/>
            <person name="Zhang Y."/>
        </authorList>
    </citation>
    <scope>NUCLEOTIDE SEQUENCE [LARGE SCALE GENOMIC DNA]</scope>
    <source>
        <strain evidence="2">cv. Yunnan</strain>
        <tissue evidence="1">Leaves</tissue>
    </source>
</reference>
<evidence type="ECO:0000313" key="1">
    <source>
        <dbReference type="EMBL" id="KAI3783476.1"/>
    </source>
</evidence>
<accession>A0ACB9GKF7</accession>
<proteinExistence type="predicted"/>
<dbReference type="Proteomes" id="UP001056120">
    <property type="component" value="Linkage Group LG14"/>
</dbReference>
<gene>
    <name evidence="1" type="ORF">L1987_42559</name>
</gene>